<dbReference type="GO" id="GO:0005524">
    <property type="term" value="F:ATP binding"/>
    <property type="evidence" value="ECO:0007669"/>
    <property type="project" value="UniProtKB-KW"/>
</dbReference>
<protein>
    <submittedName>
        <fullName evidence="2">ATP-binding protein</fullName>
    </submittedName>
</protein>
<dbReference type="InterPro" id="IPR008571">
    <property type="entry name" value="HerA-like"/>
</dbReference>
<keyword evidence="2" id="KW-0547">Nucleotide-binding</keyword>
<dbReference type="PANTHER" id="PTHR42957:SF1">
    <property type="entry name" value="HELICASE MJ1565-RELATED"/>
    <property type="match status" value="1"/>
</dbReference>
<dbReference type="Gene3D" id="3.40.50.300">
    <property type="entry name" value="P-loop containing nucleotide triphosphate hydrolases"/>
    <property type="match status" value="2"/>
</dbReference>
<dbReference type="Proteomes" id="UP001431572">
    <property type="component" value="Chromosome 1"/>
</dbReference>
<dbReference type="Pfam" id="PF01935">
    <property type="entry name" value="DUF87"/>
    <property type="match status" value="1"/>
</dbReference>
<evidence type="ECO:0000313" key="5">
    <source>
        <dbReference type="Proteomes" id="UP001431572"/>
    </source>
</evidence>
<evidence type="ECO:0000313" key="3">
    <source>
        <dbReference type="EMBL" id="WJW66726.1"/>
    </source>
</evidence>
<proteinExistence type="predicted"/>
<evidence type="ECO:0000313" key="2">
    <source>
        <dbReference type="EMBL" id="NWJ44844.1"/>
    </source>
</evidence>
<gene>
    <name evidence="2" type="ORF">HXX08_03110</name>
    <name evidence="3" type="ORF">OZ401_002541</name>
</gene>
<dbReference type="AlphaFoldDB" id="A0A8T7LS47"/>
<dbReference type="InterPro" id="IPR002789">
    <property type="entry name" value="HerA_central"/>
</dbReference>
<organism evidence="2 4">
    <name type="scientific">Candidatus Chlorohelix allophototropha</name>
    <dbReference type="NCBI Taxonomy" id="3003348"/>
    <lineage>
        <taxon>Bacteria</taxon>
        <taxon>Bacillati</taxon>
        <taxon>Chloroflexota</taxon>
        <taxon>Chloroflexia</taxon>
        <taxon>Candidatus Chloroheliales</taxon>
        <taxon>Candidatus Chloroheliaceae</taxon>
        <taxon>Candidatus Chlorohelix</taxon>
    </lineage>
</organism>
<name>A0A8T7LS47_9CHLR</name>
<reference evidence="2 4" key="1">
    <citation type="submission" date="2020-06" db="EMBL/GenBank/DDBJ databases">
        <title>Anoxygenic phototrophic Chloroflexota member uses a Type I reaction center.</title>
        <authorList>
            <person name="Tsuji J.M."/>
            <person name="Shaw N.A."/>
            <person name="Nagashima S."/>
            <person name="Venkiteswaran J."/>
            <person name="Schiff S.L."/>
            <person name="Hanada S."/>
            <person name="Tank M."/>
            <person name="Neufeld J.D."/>
        </authorList>
    </citation>
    <scope>NUCLEOTIDE SEQUENCE [LARGE SCALE GENOMIC DNA]</scope>
    <source>
        <strain evidence="2">L227-S17</strain>
    </source>
</reference>
<keyword evidence="5" id="KW-1185">Reference proteome</keyword>
<evidence type="ECO:0000259" key="1">
    <source>
        <dbReference type="Pfam" id="PF01935"/>
    </source>
</evidence>
<accession>A0A8T7LS47</accession>
<dbReference type="EMBL" id="JACATZ010000001">
    <property type="protein sequence ID" value="NWJ44844.1"/>
    <property type="molecule type" value="Genomic_DNA"/>
</dbReference>
<dbReference type="InterPro" id="IPR027417">
    <property type="entry name" value="P-loop_NTPase"/>
</dbReference>
<dbReference type="PANTHER" id="PTHR42957">
    <property type="entry name" value="HELICASE MJ1565-RELATED"/>
    <property type="match status" value="1"/>
</dbReference>
<dbReference type="EMBL" id="CP128399">
    <property type="protein sequence ID" value="WJW66726.1"/>
    <property type="molecule type" value="Genomic_DNA"/>
</dbReference>
<dbReference type="Proteomes" id="UP000521676">
    <property type="component" value="Unassembled WGS sequence"/>
</dbReference>
<sequence>MSSNFKRKPEKYLGLVTSGSLSKGLQVRIRSSAPLEHIQTGQFVAIESNGVRFFGMLTDVALEATTDSILLDPPGEDTSALVREVLQGVYTYGDAHVDNRLALYQGDANPRPVRSIPAHFTSVYIAEETDFDAVFGSEDLLQGGKNFAIGKPLDMEIDICIDLERFVERSNGIFGKSGTGKSFLTRLLLAGLIRADICSNLIFDMHNEYGEQAQAENKKFVKGLRALFSQKVQVWSLKNTRLGGSGSIDGEIFIGLNQIEVEDILLLQDELNLNATASESAYILKEKYGDKWIVELLNGDPEQIATDSRANIQSVKALRNKLHALKNLPFVVDHSSIDSVNQIVDNLARGKHIVIQFGKSDNMLSYILVANIVTRIIHEKYKDKVDQYRQSQKASDEPRRVMITIEEAHKFLTPAVAGQTIFGTIAREMRKYYVTLLVVDQRPSSIDSEIMSQIGTRVVALINDERDIDAVFTGVSGSSGLKTVLASLDSKQQALVLGHAAPMPVVIRTRPYDEAFYKQIISGLELARSTVAWEELDPDSQEEARQKAIAEANDLYG</sequence>
<evidence type="ECO:0000313" key="4">
    <source>
        <dbReference type="Proteomes" id="UP000521676"/>
    </source>
</evidence>
<dbReference type="SUPFAM" id="SSF52540">
    <property type="entry name" value="P-loop containing nucleoside triphosphate hydrolases"/>
    <property type="match status" value="1"/>
</dbReference>
<dbReference type="RefSeq" id="WP_341468618.1">
    <property type="nucleotide sequence ID" value="NZ_CP128399.1"/>
</dbReference>
<reference evidence="3" key="2">
    <citation type="journal article" date="2024" name="Nature">
        <title>Anoxygenic phototroph of the Chloroflexota uses a type I reaction centre.</title>
        <authorList>
            <person name="Tsuji J.M."/>
            <person name="Shaw N.A."/>
            <person name="Nagashima S."/>
            <person name="Venkiteswaran J.J."/>
            <person name="Schiff S.L."/>
            <person name="Watanabe T."/>
            <person name="Fukui M."/>
            <person name="Hanada S."/>
            <person name="Tank M."/>
            <person name="Neufeld J.D."/>
        </authorList>
    </citation>
    <scope>NUCLEOTIDE SEQUENCE</scope>
    <source>
        <strain evidence="3">L227-S17</strain>
    </source>
</reference>
<keyword evidence="2" id="KW-0067">ATP-binding</keyword>
<feature type="domain" description="Helicase HerA central" evidence="1">
    <location>
        <begin position="148"/>
        <end position="375"/>
    </location>
</feature>